<evidence type="ECO:0000256" key="2">
    <source>
        <dbReference type="SAM" id="SignalP"/>
    </source>
</evidence>
<dbReference type="InterPro" id="IPR013083">
    <property type="entry name" value="Znf_RING/FYVE/PHD"/>
</dbReference>
<feature type="domain" description="PHF7/G2E3-like PHD zinc finger" evidence="3">
    <location>
        <begin position="60"/>
        <end position="118"/>
    </location>
</feature>
<reference evidence="4" key="2">
    <citation type="submission" date="2025-09" db="UniProtKB">
        <authorList>
            <consortium name="Ensembl"/>
        </authorList>
    </citation>
    <scope>IDENTIFICATION</scope>
</reference>
<dbReference type="Pfam" id="PF26054">
    <property type="entry name" value="PHD_G2E3"/>
    <property type="match status" value="1"/>
</dbReference>
<dbReference type="Proteomes" id="UP000694428">
    <property type="component" value="Unplaced"/>
</dbReference>
<dbReference type="InterPro" id="IPR059102">
    <property type="entry name" value="PHD_PHF7/G2E3-like"/>
</dbReference>
<reference evidence="4" key="1">
    <citation type="submission" date="2025-08" db="UniProtKB">
        <authorList>
            <consortium name="Ensembl"/>
        </authorList>
    </citation>
    <scope>IDENTIFICATION</scope>
</reference>
<dbReference type="InterPro" id="IPR011011">
    <property type="entry name" value="Znf_FYVE_PHD"/>
</dbReference>
<dbReference type="InterPro" id="IPR051188">
    <property type="entry name" value="PHD-type_Zinc_Finger"/>
</dbReference>
<keyword evidence="5" id="KW-1185">Reference proteome</keyword>
<dbReference type="PANTHER" id="PTHR12420">
    <property type="entry name" value="PHD FINGER PROTEIN"/>
    <property type="match status" value="1"/>
</dbReference>
<feature type="compositionally biased region" description="Basic residues" evidence="1">
    <location>
        <begin position="198"/>
        <end position="208"/>
    </location>
</feature>
<protein>
    <recommendedName>
        <fullName evidence="3">PHF7/G2E3-like PHD zinc finger domain-containing protein</fullName>
    </recommendedName>
</protein>
<evidence type="ECO:0000313" key="5">
    <source>
        <dbReference type="Proteomes" id="UP000694428"/>
    </source>
</evidence>
<evidence type="ECO:0000259" key="3">
    <source>
        <dbReference type="Pfam" id="PF26054"/>
    </source>
</evidence>
<keyword evidence="2" id="KW-0732">Signal</keyword>
<feature type="chain" id="PRO_5034140241" description="PHF7/G2E3-like PHD zinc finger domain-containing protein" evidence="2">
    <location>
        <begin position="16"/>
        <end position="318"/>
    </location>
</feature>
<dbReference type="SUPFAM" id="SSF57903">
    <property type="entry name" value="FYVE/PHD zinc finger"/>
    <property type="match status" value="1"/>
</dbReference>
<accession>A0A8C9EZT0</accession>
<dbReference type="PANTHER" id="PTHR12420:SF47">
    <property type="entry name" value="PHD FINGER PROTEIN 7"/>
    <property type="match status" value="1"/>
</dbReference>
<feature type="region of interest" description="Disordered" evidence="1">
    <location>
        <begin position="135"/>
        <end position="318"/>
    </location>
</feature>
<feature type="compositionally biased region" description="Polar residues" evidence="1">
    <location>
        <begin position="143"/>
        <end position="159"/>
    </location>
</feature>
<evidence type="ECO:0000313" key="4">
    <source>
        <dbReference type="Ensembl" id="ENSPSTP00000008420.1"/>
    </source>
</evidence>
<dbReference type="GO" id="GO:0005634">
    <property type="term" value="C:nucleus"/>
    <property type="evidence" value="ECO:0007669"/>
    <property type="project" value="TreeGrafter"/>
</dbReference>
<dbReference type="AlphaFoldDB" id="A0A8C9EZT0"/>
<dbReference type="Ensembl" id="ENSPSTT00000008836.1">
    <property type="protein sequence ID" value="ENSPSTP00000008420.1"/>
    <property type="gene ID" value="ENSPSTG00000005933.1"/>
</dbReference>
<feature type="signal peptide" evidence="2">
    <location>
        <begin position="1"/>
        <end position="15"/>
    </location>
</feature>
<feature type="compositionally biased region" description="Basic residues" evidence="1">
    <location>
        <begin position="291"/>
        <end position="301"/>
    </location>
</feature>
<name>A0A8C9EZT0_PAVCR</name>
<dbReference type="Gene3D" id="3.30.40.10">
    <property type="entry name" value="Zinc/RING finger domain, C3HC4 (zinc finger)"/>
    <property type="match status" value="1"/>
</dbReference>
<organism evidence="4 5">
    <name type="scientific">Pavo cristatus</name>
    <name type="common">Indian peafowl</name>
    <name type="synonym">Blue peafowl</name>
    <dbReference type="NCBI Taxonomy" id="9049"/>
    <lineage>
        <taxon>Eukaryota</taxon>
        <taxon>Metazoa</taxon>
        <taxon>Chordata</taxon>
        <taxon>Craniata</taxon>
        <taxon>Vertebrata</taxon>
        <taxon>Euteleostomi</taxon>
        <taxon>Archelosauria</taxon>
        <taxon>Archosauria</taxon>
        <taxon>Dinosauria</taxon>
        <taxon>Saurischia</taxon>
        <taxon>Theropoda</taxon>
        <taxon>Coelurosauria</taxon>
        <taxon>Aves</taxon>
        <taxon>Neognathae</taxon>
        <taxon>Galloanserae</taxon>
        <taxon>Galliformes</taxon>
        <taxon>Phasianidae</taxon>
        <taxon>Phasianinae</taxon>
        <taxon>Pavo</taxon>
    </lineage>
</organism>
<sequence length="318" mass="35100">MLTLLVLLLQRYAMSAGIMHFQCPVCAEKSQFRLEMKTMGLQIPVRPPSWENNASALLQERHSSCDASECYYPGGREQAEEEGPWKLLLCSSCAAQGTHRHCSFLTSNIDIWECESCAGVGTASRASLVAAHRLHPRRRGRGQPQNHFPIQESASGSQSRPRRCRDSSSTPAPRAQGITRGSARAVTSRTMGGSPHRGQSRQRGRAQTRSRSPVKGQASDSRSRPRRRGGSGCTSAQGAQSSTHRSTKSVTSRSSRGSPLPEYRRRSRQRGQSCTRSRSPVGHQASSSQSRPRRGRGRSSRQQRPAGVQSHPRLQHRR</sequence>
<feature type="compositionally biased region" description="Low complexity" evidence="1">
    <location>
        <begin position="241"/>
        <end position="258"/>
    </location>
</feature>
<proteinExistence type="predicted"/>
<evidence type="ECO:0000256" key="1">
    <source>
        <dbReference type="SAM" id="MobiDB-lite"/>
    </source>
</evidence>